<comment type="caution">
    <text evidence="7">The sequence shown here is derived from an EMBL/GenBank/DDBJ whole genome shotgun (WGS) entry which is preliminary data.</text>
</comment>
<evidence type="ECO:0000259" key="6">
    <source>
        <dbReference type="PROSITE" id="PS51194"/>
    </source>
</evidence>
<name>A0A6B0QY60_9CETA</name>
<dbReference type="GO" id="GO:0003724">
    <property type="term" value="F:RNA helicase activity"/>
    <property type="evidence" value="ECO:0007669"/>
    <property type="project" value="UniProtKB-EC"/>
</dbReference>
<dbReference type="GO" id="GO:0016787">
    <property type="term" value="F:hydrolase activity"/>
    <property type="evidence" value="ECO:0007669"/>
    <property type="project" value="UniProtKB-KW"/>
</dbReference>
<keyword evidence="5" id="KW-0067">ATP-binding</keyword>
<keyword evidence="8" id="KW-1185">Reference proteome</keyword>
<dbReference type="PROSITE" id="PS51194">
    <property type="entry name" value="HELICASE_CTER"/>
    <property type="match status" value="1"/>
</dbReference>
<evidence type="ECO:0000256" key="3">
    <source>
        <dbReference type="ARBA" id="ARBA00022801"/>
    </source>
</evidence>
<dbReference type="GO" id="GO:0005524">
    <property type="term" value="F:ATP binding"/>
    <property type="evidence" value="ECO:0007669"/>
    <property type="project" value="UniProtKB-KW"/>
</dbReference>
<evidence type="ECO:0000313" key="7">
    <source>
        <dbReference type="EMBL" id="MXQ82858.1"/>
    </source>
</evidence>
<evidence type="ECO:0000256" key="2">
    <source>
        <dbReference type="ARBA" id="ARBA00022741"/>
    </source>
</evidence>
<dbReference type="AlphaFoldDB" id="A0A6B0QY60"/>
<dbReference type="EC" id="3.6.4.13" evidence="1"/>
<dbReference type="PANTHER" id="PTHR47963">
    <property type="entry name" value="DEAD-BOX ATP-DEPENDENT RNA HELICASE 47, MITOCHONDRIAL"/>
    <property type="match status" value="1"/>
</dbReference>
<sequence length="119" mass="12998">MPVITPDIPQKPREIALRGFRNGDFGVLVATNVPAHGLDIPKVDLVVQSSPPKDVESYIRHYGQIEVIKASSKDAIRLLDSVPPTAIGHFKQSAEKLTAEKGAVEALQQPWPAFPVPRQ</sequence>
<dbReference type="SUPFAM" id="SSF52540">
    <property type="entry name" value="P-loop containing nucleoside triphosphate hydrolases"/>
    <property type="match status" value="1"/>
</dbReference>
<dbReference type="InterPro" id="IPR027417">
    <property type="entry name" value="P-loop_NTPase"/>
</dbReference>
<evidence type="ECO:0000256" key="1">
    <source>
        <dbReference type="ARBA" id="ARBA00012552"/>
    </source>
</evidence>
<dbReference type="PANTHER" id="PTHR47963:SF8">
    <property type="entry name" value="ATP-DEPENDENT RNA HELICASE DEAD"/>
    <property type="match status" value="1"/>
</dbReference>
<evidence type="ECO:0000256" key="4">
    <source>
        <dbReference type="ARBA" id="ARBA00022806"/>
    </source>
</evidence>
<dbReference type="Pfam" id="PF26142">
    <property type="entry name" value="DD_DDX21-DDX50"/>
    <property type="match status" value="1"/>
</dbReference>
<dbReference type="Proteomes" id="UP000322234">
    <property type="component" value="Unassembled WGS sequence"/>
</dbReference>
<dbReference type="EMBL" id="VBQZ03000014">
    <property type="protein sequence ID" value="MXQ82858.1"/>
    <property type="molecule type" value="Genomic_DNA"/>
</dbReference>
<protein>
    <recommendedName>
        <fullName evidence="1">RNA helicase</fullName>
        <ecNumber evidence="1">3.6.4.13</ecNumber>
    </recommendedName>
</protein>
<keyword evidence="4" id="KW-0347">Helicase</keyword>
<dbReference type="Pfam" id="PF00271">
    <property type="entry name" value="Helicase_C"/>
    <property type="match status" value="1"/>
</dbReference>
<reference evidence="7" key="1">
    <citation type="submission" date="2019-10" db="EMBL/GenBank/DDBJ databases">
        <title>The sequence and de novo assembly of the wild yak genome.</title>
        <authorList>
            <person name="Liu Y."/>
        </authorList>
    </citation>
    <scope>NUCLEOTIDE SEQUENCE [LARGE SCALE GENOMIC DNA]</scope>
    <source>
        <strain evidence="7">WY2019</strain>
    </source>
</reference>
<organism evidence="7 8">
    <name type="scientific">Bos mutus</name>
    <name type="common">wild yak</name>
    <dbReference type="NCBI Taxonomy" id="72004"/>
    <lineage>
        <taxon>Eukaryota</taxon>
        <taxon>Metazoa</taxon>
        <taxon>Chordata</taxon>
        <taxon>Craniata</taxon>
        <taxon>Vertebrata</taxon>
        <taxon>Euteleostomi</taxon>
        <taxon>Mammalia</taxon>
        <taxon>Eutheria</taxon>
        <taxon>Laurasiatheria</taxon>
        <taxon>Artiodactyla</taxon>
        <taxon>Ruminantia</taxon>
        <taxon>Pecora</taxon>
        <taxon>Bovidae</taxon>
        <taxon>Bovinae</taxon>
        <taxon>Bos</taxon>
    </lineage>
</organism>
<keyword evidence="3" id="KW-0378">Hydrolase</keyword>
<evidence type="ECO:0000313" key="8">
    <source>
        <dbReference type="Proteomes" id="UP000322234"/>
    </source>
</evidence>
<dbReference type="InterPro" id="IPR059027">
    <property type="entry name" value="DD_DDX21-DDX50"/>
</dbReference>
<dbReference type="Gene3D" id="3.40.50.300">
    <property type="entry name" value="P-loop containing nucleotide triphosphate hydrolases"/>
    <property type="match status" value="1"/>
</dbReference>
<dbReference type="InterPro" id="IPR050547">
    <property type="entry name" value="DEAD_box_RNA_helicases"/>
</dbReference>
<proteinExistence type="predicted"/>
<feature type="domain" description="Helicase C-terminal" evidence="6">
    <location>
        <begin position="1"/>
        <end position="119"/>
    </location>
</feature>
<dbReference type="GO" id="GO:0003723">
    <property type="term" value="F:RNA binding"/>
    <property type="evidence" value="ECO:0007669"/>
    <property type="project" value="TreeGrafter"/>
</dbReference>
<keyword evidence="2" id="KW-0547">Nucleotide-binding</keyword>
<evidence type="ECO:0000256" key="5">
    <source>
        <dbReference type="ARBA" id="ARBA00022840"/>
    </source>
</evidence>
<accession>A0A6B0QY60</accession>
<gene>
    <name evidence="7" type="ORF">E5288_WYG022600</name>
</gene>
<dbReference type="InterPro" id="IPR001650">
    <property type="entry name" value="Helicase_C-like"/>
</dbReference>